<evidence type="ECO:0000256" key="1">
    <source>
        <dbReference type="SAM" id="MobiDB-lite"/>
    </source>
</evidence>
<protein>
    <submittedName>
        <fullName evidence="2">Uncharacterized protein</fullName>
    </submittedName>
</protein>
<dbReference type="RefSeq" id="WP_133035403.1">
    <property type="nucleotide sequence ID" value="NZ_BAABEI010000012.1"/>
</dbReference>
<dbReference type="AlphaFoldDB" id="A0A4R2CQ30"/>
<feature type="region of interest" description="Disordered" evidence="1">
    <location>
        <begin position="69"/>
        <end position="94"/>
    </location>
</feature>
<name>A0A4R2CQ30_SHIGR</name>
<evidence type="ECO:0000313" key="2">
    <source>
        <dbReference type="EMBL" id="TCN41564.1"/>
    </source>
</evidence>
<dbReference type="Proteomes" id="UP000295351">
    <property type="component" value="Unassembled WGS sequence"/>
</dbReference>
<dbReference type="EMBL" id="SLVX01000013">
    <property type="protein sequence ID" value="TCN41564.1"/>
    <property type="molecule type" value="Genomic_DNA"/>
</dbReference>
<comment type="caution">
    <text evidence="2">The sequence shown here is derived from an EMBL/GenBank/DDBJ whole genome shotgun (WGS) entry which is preliminary data.</text>
</comment>
<organism evidence="2 3">
    <name type="scientific">Shinella granuli</name>
    <dbReference type="NCBI Taxonomy" id="323621"/>
    <lineage>
        <taxon>Bacteria</taxon>
        <taxon>Pseudomonadati</taxon>
        <taxon>Pseudomonadota</taxon>
        <taxon>Alphaproteobacteria</taxon>
        <taxon>Hyphomicrobiales</taxon>
        <taxon>Rhizobiaceae</taxon>
        <taxon>Shinella</taxon>
    </lineage>
</organism>
<reference evidence="2 3" key="1">
    <citation type="submission" date="2019-03" db="EMBL/GenBank/DDBJ databases">
        <title>Genomic Encyclopedia of Type Strains, Phase IV (KMG-IV): sequencing the most valuable type-strain genomes for metagenomic binning, comparative biology and taxonomic classification.</title>
        <authorList>
            <person name="Goeker M."/>
        </authorList>
    </citation>
    <scope>NUCLEOTIDE SEQUENCE [LARGE SCALE GENOMIC DNA]</scope>
    <source>
        <strain evidence="2 3">DSM 18401</strain>
    </source>
</reference>
<gene>
    <name evidence="2" type="ORF">EV665_113160</name>
</gene>
<proteinExistence type="predicted"/>
<sequence length="141" mass="15231">MKAALIVMTIMGCDDSATQCHYIDTVGRSWQTVALCDAQAETYINRHQDKNYPVIVAVCESAGDRITAGIAKPSPDETPAKTTAEVPVPAETAETRQGLAARTLDFVKKAIPDKAALKAAVTTPVRYAEDGYSWVVKRFAD</sequence>
<keyword evidence="3" id="KW-1185">Reference proteome</keyword>
<evidence type="ECO:0000313" key="3">
    <source>
        <dbReference type="Proteomes" id="UP000295351"/>
    </source>
</evidence>
<accession>A0A4R2CQ30</accession>